<accession>A0AAD7DIE2</accession>
<protein>
    <recommendedName>
        <fullName evidence="1">RNase H type-1 domain-containing protein</fullName>
    </recommendedName>
</protein>
<keyword evidence="3" id="KW-1185">Reference proteome</keyword>
<reference evidence="2" key="1">
    <citation type="submission" date="2023-03" db="EMBL/GenBank/DDBJ databases">
        <title>Massive genome expansion in bonnet fungi (Mycena s.s.) driven by repeated elements and novel gene families across ecological guilds.</title>
        <authorList>
            <consortium name="Lawrence Berkeley National Laboratory"/>
            <person name="Harder C.B."/>
            <person name="Miyauchi S."/>
            <person name="Viragh M."/>
            <person name="Kuo A."/>
            <person name="Thoen E."/>
            <person name="Andreopoulos B."/>
            <person name="Lu D."/>
            <person name="Skrede I."/>
            <person name="Drula E."/>
            <person name="Henrissat B."/>
            <person name="Morin E."/>
            <person name="Kohler A."/>
            <person name="Barry K."/>
            <person name="LaButti K."/>
            <person name="Morin E."/>
            <person name="Salamov A."/>
            <person name="Lipzen A."/>
            <person name="Mereny Z."/>
            <person name="Hegedus B."/>
            <person name="Baldrian P."/>
            <person name="Stursova M."/>
            <person name="Weitz H."/>
            <person name="Taylor A."/>
            <person name="Grigoriev I.V."/>
            <person name="Nagy L.G."/>
            <person name="Martin F."/>
            <person name="Kauserud H."/>
        </authorList>
    </citation>
    <scope>NUCLEOTIDE SEQUENCE</scope>
    <source>
        <strain evidence="2">CBHHK067</strain>
    </source>
</reference>
<comment type="caution">
    <text evidence="2">The sequence shown here is derived from an EMBL/GenBank/DDBJ whole genome shotgun (WGS) entry which is preliminary data.</text>
</comment>
<organism evidence="2 3">
    <name type="scientific">Mycena rosella</name>
    <name type="common">Pink bonnet</name>
    <name type="synonym">Agaricus rosellus</name>
    <dbReference type="NCBI Taxonomy" id="1033263"/>
    <lineage>
        <taxon>Eukaryota</taxon>
        <taxon>Fungi</taxon>
        <taxon>Dikarya</taxon>
        <taxon>Basidiomycota</taxon>
        <taxon>Agaricomycotina</taxon>
        <taxon>Agaricomycetes</taxon>
        <taxon>Agaricomycetidae</taxon>
        <taxon>Agaricales</taxon>
        <taxon>Marasmiineae</taxon>
        <taxon>Mycenaceae</taxon>
        <taxon>Mycena</taxon>
    </lineage>
</organism>
<dbReference type="InterPro" id="IPR036397">
    <property type="entry name" value="RNaseH_sf"/>
</dbReference>
<dbReference type="GO" id="GO:0004523">
    <property type="term" value="F:RNA-DNA hybrid ribonuclease activity"/>
    <property type="evidence" value="ECO:0007669"/>
    <property type="project" value="InterPro"/>
</dbReference>
<dbReference type="GO" id="GO:0003676">
    <property type="term" value="F:nucleic acid binding"/>
    <property type="evidence" value="ECO:0007669"/>
    <property type="project" value="InterPro"/>
</dbReference>
<feature type="domain" description="RNase H type-1" evidence="1">
    <location>
        <begin position="1"/>
        <end position="91"/>
    </location>
</feature>
<dbReference type="Proteomes" id="UP001221757">
    <property type="component" value="Unassembled WGS sequence"/>
</dbReference>
<dbReference type="AlphaFoldDB" id="A0AAD7DIE2"/>
<dbReference type="SUPFAM" id="SSF53098">
    <property type="entry name" value="Ribonuclease H-like"/>
    <property type="match status" value="1"/>
</dbReference>
<evidence type="ECO:0000313" key="2">
    <source>
        <dbReference type="EMBL" id="KAJ7692466.1"/>
    </source>
</evidence>
<gene>
    <name evidence="2" type="ORF">B0H17DRAFT_852208</name>
</gene>
<dbReference type="EMBL" id="JARKIE010000052">
    <property type="protein sequence ID" value="KAJ7692466.1"/>
    <property type="molecule type" value="Genomic_DNA"/>
</dbReference>
<dbReference type="Gene3D" id="3.30.420.10">
    <property type="entry name" value="Ribonuclease H-like superfamily/Ribonuclease H"/>
    <property type="match status" value="1"/>
</dbReference>
<evidence type="ECO:0000313" key="3">
    <source>
        <dbReference type="Proteomes" id="UP001221757"/>
    </source>
</evidence>
<evidence type="ECO:0000259" key="1">
    <source>
        <dbReference type="PROSITE" id="PS50879"/>
    </source>
</evidence>
<sequence length="91" mass="9870">QVTGAILALDIIKSTPRLTSAVIFMDCQPAIIVISAPKSQPGQYLLAAFHTALRRLRRARSSLRLRIHWVSAHVAIAGNEAVDARAKEAAQ</sequence>
<feature type="non-terminal residue" evidence="2">
    <location>
        <position position="1"/>
    </location>
</feature>
<dbReference type="PROSITE" id="PS50879">
    <property type="entry name" value="RNASE_H_1"/>
    <property type="match status" value="1"/>
</dbReference>
<proteinExistence type="predicted"/>
<dbReference type="InterPro" id="IPR002156">
    <property type="entry name" value="RNaseH_domain"/>
</dbReference>
<name>A0AAD7DIE2_MYCRO</name>
<feature type="non-terminal residue" evidence="2">
    <location>
        <position position="91"/>
    </location>
</feature>
<dbReference type="InterPro" id="IPR012337">
    <property type="entry name" value="RNaseH-like_sf"/>
</dbReference>